<proteinExistence type="predicted"/>
<feature type="compositionally biased region" description="Polar residues" evidence="1">
    <location>
        <begin position="215"/>
        <end position="231"/>
    </location>
</feature>
<feature type="region of interest" description="Disordered" evidence="1">
    <location>
        <begin position="381"/>
        <end position="404"/>
    </location>
</feature>
<accession>A0AAD1XGI2</accession>
<dbReference type="Proteomes" id="UP001295684">
    <property type="component" value="Unassembled WGS sequence"/>
</dbReference>
<comment type="caution">
    <text evidence="2">The sequence shown here is derived from an EMBL/GenBank/DDBJ whole genome shotgun (WGS) entry which is preliminary data.</text>
</comment>
<evidence type="ECO:0000256" key="1">
    <source>
        <dbReference type="SAM" id="MobiDB-lite"/>
    </source>
</evidence>
<dbReference type="AlphaFoldDB" id="A0AAD1XGI2"/>
<evidence type="ECO:0000313" key="2">
    <source>
        <dbReference type="EMBL" id="CAI2371637.1"/>
    </source>
</evidence>
<gene>
    <name evidence="2" type="ORF">ECRASSUSDP1_LOCUS12962</name>
</gene>
<sequence>MGGKSRPSTAGAGRTAALQDHEVVLKQILAPEFISSGLSWARSISQKEKQGLRILKAVMKHRGQKKFRAKAKMPEEAQKSLMAQSALKLDRHNLEQYKKEYKQGLFKSAYGNAFGRKESDLAGTGILSHKRFSELPSCKVLNTTAKAYINRWVDSGEDQKYVSLAIVVVKGIFTHWKEALPSDTVSHLKHAWYNSHDIVHSQTMEKASKSVISSGFSNTARSERPQTSSNMFEKKGKESLIPNRTQKYDKGMDKVISDRKKLLLRGNGNITGFYQDPLGMVSSYQSNYQTTKDMSTIKKTAGNNYISSIMVVTPDPGQLAKVGQKQNKFKKDVNSATKKLAKTESAMKQAMGRMMEYQEYPEYQPSRGSLGMRVGNPNFQSTPEGFPMRPARGMNPYRHLKTSG</sequence>
<evidence type="ECO:0000313" key="3">
    <source>
        <dbReference type="Proteomes" id="UP001295684"/>
    </source>
</evidence>
<organism evidence="2 3">
    <name type="scientific">Euplotes crassus</name>
    <dbReference type="NCBI Taxonomy" id="5936"/>
    <lineage>
        <taxon>Eukaryota</taxon>
        <taxon>Sar</taxon>
        <taxon>Alveolata</taxon>
        <taxon>Ciliophora</taxon>
        <taxon>Intramacronucleata</taxon>
        <taxon>Spirotrichea</taxon>
        <taxon>Hypotrichia</taxon>
        <taxon>Euplotida</taxon>
        <taxon>Euplotidae</taxon>
        <taxon>Moneuplotes</taxon>
    </lineage>
</organism>
<reference evidence="2" key="1">
    <citation type="submission" date="2023-07" db="EMBL/GenBank/DDBJ databases">
        <authorList>
            <consortium name="AG Swart"/>
            <person name="Singh M."/>
            <person name="Singh A."/>
            <person name="Seah K."/>
            <person name="Emmerich C."/>
        </authorList>
    </citation>
    <scope>NUCLEOTIDE SEQUENCE</scope>
    <source>
        <strain evidence="2">DP1</strain>
    </source>
</reference>
<keyword evidence="3" id="KW-1185">Reference proteome</keyword>
<dbReference type="EMBL" id="CAMPGE010012883">
    <property type="protein sequence ID" value="CAI2371637.1"/>
    <property type="molecule type" value="Genomic_DNA"/>
</dbReference>
<protein>
    <submittedName>
        <fullName evidence="2">Uncharacterized protein</fullName>
    </submittedName>
</protein>
<feature type="region of interest" description="Disordered" evidence="1">
    <location>
        <begin position="215"/>
        <end position="235"/>
    </location>
</feature>
<name>A0AAD1XGI2_EUPCR</name>